<gene>
    <name evidence="1" type="ORF">OM075_12215</name>
</gene>
<reference evidence="1" key="1">
    <citation type="submission" date="2022-10" db="EMBL/GenBank/DDBJ databases">
        <authorList>
            <person name="Yu W.X."/>
        </authorList>
    </citation>
    <scope>NUCLEOTIDE SEQUENCE</scope>
    <source>
        <strain evidence="1">AAT</strain>
    </source>
</reference>
<comment type="caution">
    <text evidence="1">The sequence shown here is derived from an EMBL/GenBank/DDBJ whole genome shotgun (WGS) entry which is preliminary data.</text>
</comment>
<dbReference type="EMBL" id="JAPDPJ010000026">
    <property type="protein sequence ID" value="MCW3787237.1"/>
    <property type="molecule type" value="Genomic_DNA"/>
</dbReference>
<dbReference type="AlphaFoldDB" id="A0AAE3M4U5"/>
<dbReference type="RefSeq" id="WP_301190802.1">
    <property type="nucleotide sequence ID" value="NZ_JAPDPJ010000026.1"/>
</dbReference>
<dbReference type="Proteomes" id="UP001209229">
    <property type="component" value="Unassembled WGS sequence"/>
</dbReference>
<keyword evidence="2" id="KW-1185">Reference proteome</keyword>
<proteinExistence type="predicted"/>
<evidence type="ECO:0000313" key="1">
    <source>
        <dbReference type="EMBL" id="MCW3787237.1"/>
    </source>
</evidence>
<organism evidence="1 2">
    <name type="scientific">Plebeiibacterium sediminum</name>
    <dbReference type="NCBI Taxonomy" id="2992112"/>
    <lineage>
        <taxon>Bacteria</taxon>
        <taxon>Pseudomonadati</taxon>
        <taxon>Bacteroidota</taxon>
        <taxon>Bacteroidia</taxon>
        <taxon>Marinilabiliales</taxon>
        <taxon>Marinilabiliaceae</taxon>
        <taxon>Plebeiibacterium</taxon>
    </lineage>
</organism>
<name>A0AAE3M4U5_9BACT</name>
<sequence>MEFLLQLLAELINLSEEPEMMIEKGFEEVEVEGVPEHEEFFSLMHFH</sequence>
<protein>
    <submittedName>
        <fullName evidence="1">Uncharacterized protein</fullName>
    </submittedName>
</protein>
<accession>A0AAE3M4U5</accession>
<evidence type="ECO:0000313" key="2">
    <source>
        <dbReference type="Proteomes" id="UP001209229"/>
    </source>
</evidence>